<dbReference type="Proteomes" id="UP001528823">
    <property type="component" value="Unassembled WGS sequence"/>
</dbReference>
<gene>
    <name evidence="8" type="ORF">ORQ98_09925</name>
</gene>
<evidence type="ECO:0000313" key="8">
    <source>
        <dbReference type="EMBL" id="MDE1462291.1"/>
    </source>
</evidence>
<accession>A0ABT5U7D8</accession>
<organism evidence="8 9">
    <name type="scientific">Spartinivicinus poritis</name>
    <dbReference type="NCBI Taxonomy" id="2994640"/>
    <lineage>
        <taxon>Bacteria</taxon>
        <taxon>Pseudomonadati</taxon>
        <taxon>Pseudomonadota</taxon>
        <taxon>Gammaproteobacteria</taxon>
        <taxon>Oceanospirillales</taxon>
        <taxon>Zooshikellaceae</taxon>
        <taxon>Spartinivicinus</taxon>
    </lineage>
</organism>
<feature type="transmembrane region" description="Helical" evidence="6">
    <location>
        <begin position="27"/>
        <end position="46"/>
    </location>
</feature>
<proteinExistence type="predicted"/>
<dbReference type="Pfam" id="PF02706">
    <property type="entry name" value="Wzz"/>
    <property type="match status" value="1"/>
</dbReference>
<evidence type="ECO:0000256" key="1">
    <source>
        <dbReference type="ARBA" id="ARBA00004651"/>
    </source>
</evidence>
<evidence type="ECO:0000259" key="7">
    <source>
        <dbReference type="Pfam" id="PF02706"/>
    </source>
</evidence>
<dbReference type="RefSeq" id="WP_274688647.1">
    <property type="nucleotide sequence ID" value="NZ_JAPMOU010000010.1"/>
</dbReference>
<sequence length="353" mass="41074">MSVPSYLHQKKEVDLIELIGVFYKYKYTVFISIAVSLLFGLVYISFRTPIYKAEVIISEPLKSQIIELEIENIYKVTAEDVFLSLKNALKNNKYLLEFYTINESVFNGYKIDSENNIEFELIKIARKWKLINEVDNNNEPNRIVNYIIKYPKGVEGHILLNNYINFVANKEREIVIDEFDKMLEVEIDKISGKIKSNKIAYDIKKQLNMGHLSEAIIIAKKIGIDKPYFLNNKSEVGTGNILKAEINNNNPLYYRGYDALEAEKKVLMERKNEKKFFPKIIELESKLSLLKNKKINTDKIQVVNWIQKAYRSNEELQPNKITLILLFVGVGVIIGLFIVLVKFMIVIEKTKNR</sequence>
<evidence type="ECO:0000313" key="9">
    <source>
        <dbReference type="Proteomes" id="UP001528823"/>
    </source>
</evidence>
<evidence type="ECO:0000256" key="4">
    <source>
        <dbReference type="ARBA" id="ARBA00022989"/>
    </source>
</evidence>
<protein>
    <submittedName>
        <fullName evidence="8">Wzz/FepE/Etk N-terminal domain-containing protein</fullName>
    </submittedName>
</protein>
<keyword evidence="3 6" id="KW-0812">Transmembrane</keyword>
<keyword evidence="4 6" id="KW-1133">Transmembrane helix</keyword>
<comment type="caution">
    <text evidence="8">The sequence shown here is derived from an EMBL/GenBank/DDBJ whole genome shotgun (WGS) entry which is preliminary data.</text>
</comment>
<keyword evidence="9" id="KW-1185">Reference proteome</keyword>
<feature type="domain" description="Polysaccharide chain length determinant N-terminal" evidence="7">
    <location>
        <begin position="12"/>
        <end position="77"/>
    </location>
</feature>
<feature type="transmembrane region" description="Helical" evidence="6">
    <location>
        <begin position="321"/>
        <end position="347"/>
    </location>
</feature>
<evidence type="ECO:0000256" key="6">
    <source>
        <dbReference type="SAM" id="Phobius"/>
    </source>
</evidence>
<reference evidence="8 9" key="1">
    <citation type="submission" date="2022-11" db="EMBL/GenBank/DDBJ databases">
        <title>Spartinivicinus poritis sp. nov., isolated from scleractinian coral Porites lutea.</title>
        <authorList>
            <person name="Zhang G."/>
            <person name="Cai L."/>
            <person name="Wei Q."/>
        </authorList>
    </citation>
    <scope>NUCLEOTIDE SEQUENCE [LARGE SCALE GENOMIC DNA]</scope>
    <source>
        <strain evidence="8 9">A2-2</strain>
    </source>
</reference>
<evidence type="ECO:0000256" key="3">
    <source>
        <dbReference type="ARBA" id="ARBA00022692"/>
    </source>
</evidence>
<evidence type="ECO:0000256" key="5">
    <source>
        <dbReference type="ARBA" id="ARBA00023136"/>
    </source>
</evidence>
<keyword evidence="2" id="KW-1003">Cell membrane</keyword>
<dbReference type="InterPro" id="IPR003856">
    <property type="entry name" value="LPS_length_determ_N"/>
</dbReference>
<name>A0ABT5U7D8_9GAMM</name>
<keyword evidence="5 6" id="KW-0472">Membrane</keyword>
<dbReference type="EMBL" id="JAPMOU010000010">
    <property type="protein sequence ID" value="MDE1462291.1"/>
    <property type="molecule type" value="Genomic_DNA"/>
</dbReference>
<dbReference type="Gene3D" id="3.30.1890.10">
    <property type="entry name" value="FepE-like"/>
    <property type="match status" value="1"/>
</dbReference>
<evidence type="ECO:0000256" key="2">
    <source>
        <dbReference type="ARBA" id="ARBA00022475"/>
    </source>
</evidence>
<comment type="subcellular location">
    <subcellularLocation>
        <location evidence="1">Cell membrane</location>
        <topology evidence="1">Multi-pass membrane protein</topology>
    </subcellularLocation>
</comment>
<dbReference type="SUPFAM" id="SSF160355">
    <property type="entry name" value="Bacterial polysaccharide co-polymerase-like"/>
    <property type="match status" value="1"/>
</dbReference>